<sequence>MEQESYRFIYYGHTNPYKEEQGHNQKQGELDMSSDEPRPQNIRVGQRIKLARCQSWDESFHIFDEESAFAIEMALATGRPLLVRGEPGSGKSQLARAAAQELDRYFIAESITVASEGRDLLWKYDPVARLSEAQTQAAESAMRQQRRTSRREGKEMQMPIAETLSDQQSDTTRKKKIARHRKKKPSRPSNKNIYQLTRSTVPKKIDRIEIPGVKDKNYGLHPGNFISPGVMWWVSDCVSAYRQYKRCHYPFYTPGFLYEENDELETAERGFVLLIDEIDKADSSLPNTLLEVLGNGGFHIPMLDESVGMASGIKKPLVIITTNEEEELPAAFVRRCLVLNLHFDDKEYLRSWWQQQMENVSFPITSDDFSQEKTLILWLIKRAEIHFQGVFSDRVKIKAAKLLIKDRQAAQRFGRVKPGQAEFLDLLKALRNMPAPKCSGEALEQYQLALLKKISRYALAKSAGE</sequence>
<dbReference type="AlphaFoldDB" id="A0A3S3QC93"/>
<proteinExistence type="predicted"/>
<name>A0A3S3QC93_9BACT</name>
<dbReference type="GO" id="GO:0016887">
    <property type="term" value="F:ATP hydrolysis activity"/>
    <property type="evidence" value="ECO:0007669"/>
    <property type="project" value="InterPro"/>
</dbReference>
<dbReference type="EMBL" id="MTKO01000114">
    <property type="protein sequence ID" value="RWX43651.1"/>
    <property type="molecule type" value="Genomic_DNA"/>
</dbReference>
<gene>
    <name evidence="3" type="ORF">H206_03271</name>
</gene>
<dbReference type="Gene3D" id="3.40.50.300">
    <property type="entry name" value="P-loop containing nucleotide triphosphate hydrolases"/>
    <property type="match status" value="2"/>
</dbReference>
<accession>A0A3S3QC93</accession>
<feature type="region of interest" description="Disordered" evidence="1">
    <location>
        <begin position="16"/>
        <end position="39"/>
    </location>
</feature>
<feature type="domain" description="AAA+ ATPase" evidence="2">
    <location>
        <begin position="77"/>
        <end position="347"/>
    </location>
</feature>
<organism evidence="3 4">
    <name type="scientific">Candidatus Electrothrix aarhusensis</name>
    <dbReference type="NCBI Taxonomy" id="1859131"/>
    <lineage>
        <taxon>Bacteria</taxon>
        <taxon>Pseudomonadati</taxon>
        <taxon>Thermodesulfobacteriota</taxon>
        <taxon>Desulfobulbia</taxon>
        <taxon>Desulfobulbales</taxon>
        <taxon>Desulfobulbaceae</taxon>
        <taxon>Candidatus Electrothrix</taxon>
    </lineage>
</organism>
<dbReference type="SMART" id="SM00382">
    <property type="entry name" value="AAA"/>
    <property type="match status" value="1"/>
</dbReference>
<dbReference type="InterPro" id="IPR003593">
    <property type="entry name" value="AAA+_ATPase"/>
</dbReference>
<evidence type="ECO:0000313" key="3">
    <source>
        <dbReference type="EMBL" id="RWX43651.1"/>
    </source>
</evidence>
<feature type="region of interest" description="Disordered" evidence="1">
    <location>
        <begin position="135"/>
        <end position="195"/>
    </location>
</feature>
<evidence type="ECO:0000313" key="4">
    <source>
        <dbReference type="Proteomes" id="UP000287853"/>
    </source>
</evidence>
<evidence type="ECO:0000259" key="2">
    <source>
        <dbReference type="SMART" id="SM00382"/>
    </source>
</evidence>
<dbReference type="SUPFAM" id="SSF52540">
    <property type="entry name" value="P-loop containing nucleoside triphosphate hydrolases"/>
    <property type="match status" value="1"/>
</dbReference>
<keyword evidence="4" id="KW-1185">Reference proteome</keyword>
<dbReference type="InterPro" id="IPR011704">
    <property type="entry name" value="ATPase_dyneun-rel_AAA"/>
</dbReference>
<comment type="caution">
    <text evidence="3">The sequence shown here is derived from an EMBL/GenBank/DDBJ whole genome shotgun (WGS) entry which is preliminary data.</text>
</comment>
<dbReference type="GO" id="GO:0005524">
    <property type="term" value="F:ATP binding"/>
    <property type="evidence" value="ECO:0007669"/>
    <property type="project" value="InterPro"/>
</dbReference>
<dbReference type="InterPro" id="IPR027417">
    <property type="entry name" value="P-loop_NTPase"/>
</dbReference>
<evidence type="ECO:0000256" key="1">
    <source>
        <dbReference type="SAM" id="MobiDB-lite"/>
    </source>
</evidence>
<feature type="compositionally biased region" description="Basic residues" evidence="1">
    <location>
        <begin position="173"/>
        <end position="186"/>
    </location>
</feature>
<feature type="compositionally biased region" description="Basic and acidic residues" evidence="1">
    <location>
        <begin position="16"/>
        <end position="29"/>
    </location>
</feature>
<dbReference type="Pfam" id="PF07728">
    <property type="entry name" value="AAA_5"/>
    <property type="match status" value="1"/>
</dbReference>
<reference evidence="3 4" key="1">
    <citation type="submission" date="2017-01" db="EMBL/GenBank/DDBJ databases">
        <title>The cable genome- insights into the physiology and evolution of filamentous bacteria capable of sulfide oxidation via long distance electron transfer.</title>
        <authorList>
            <person name="Schreiber L."/>
            <person name="Bjerg J.T."/>
            <person name="Boggild A."/>
            <person name="Van De Vossenberg J."/>
            <person name="Meysman F."/>
            <person name="Nielsen L.P."/>
            <person name="Schramm A."/>
            <person name="Kjeldsen K.U."/>
        </authorList>
    </citation>
    <scope>NUCLEOTIDE SEQUENCE [LARGE SCALE GENOMIC DNA]</scope>
    <source>
        <strain evidence="3">MCF</strain>
    </source>
</reference>
<protein>
    <submittedName>
        <fullName evidence="3">AAA domain (Dynein-related subfamily)</fullName>
    </submittedName>
</protein>
<dbReference type="Proteomes" id="UP000287853">
    <property type="component" value="Unassembled WGS sequence"/>
</dbReference>